<evidence type="ECO:0000256" key="5">
    <source>
        <dbReference type="ARBA" id="ARBA00022989"/>
    </source>
</evidence>
<evidence type="ECO:0000259" key="8">
    <source>
        <dbReference type="PROSITE" id="PS50928"/>
    </source>
</evidence>
<evidence type="ECO:0000256" key="3">
    <source>
        <dbReference type="ARBA" id="ARBA00022475"/>
    </source>
</evidence>
<comment type="similarity">
    <text evidence="7">Belongs to the binding-protein-dependent transport system permease family.</text>
</comment>
<name>A0A0A7FUV1_9CLOT</name>
<dbReference type="PANTHER" id="PTHR43744:SF12">
    <property type="entry name" value="ABC TRANSPORTER PERMEASE PROTEIN MG189-RELATED"/>
    <property type="match status" value="1"/>
</dbReference>
<dbReference type="Pfam" id="PF00528">
    <property type="entry name" value="BPD_transp_1"/>
    <property type="match status" value="1"/>
</dbReference>
<gene>
    <name evidence="9" type="ORF">U729_2265</name>
</gene>
<evidence type="ECO:0000256" key="2">
    <source>
        <dbReference type="ARBA" id="ARBA00022448"/>
    </source>
</evidence>
<sequence>MFRKKKKEKEELYDWRDRWTPKNITAFFILCLFTVIFIFPFYWIITGAFKDQGAAIAMPPQWFPENPTMQNWTSLAQQPLLRWTFNSFFIAISTTVLVCLTSALAGYVLAKKRFPGRQLIFWLLIIAMALPKQVIMVPLFNILTSLDWIDSYKSLILPAVGWPFGIFLMKQFSETIPTELIEASKIDGCSEIGIFKNIVLPIVKPGVGALAIFTFITSWNDYFMQLILIRSKEMQTLPLGVATMQLEFATDYGLMMSGAALASIPMIIIFIIFQKSFTQGITIGAVKG</sequence>
<dbReference type="KEGG" id="cbv:U729_2265"/>
<dbReference type="PROSITE" id="PS50928">
    <property type="entry name" value="ABC_TM1"/>
    <property type="match status" value="1"/>
</dbReference>
<accession>A0A0A7FUV1</accession>
<dbReference type="SUPFAM" id="SSF161098">
    <property type="entry name" value="MetI-like"/>
    <property type="match status" value="1"/>
</dbReference>
<dbReference type="OrthoDB" id="9787837at2"/>
<evidence type="ECO:0000313" key="9">
    <source>
        <dbReference type="EMBL" id="AIY82621.1"/>
    </source>
</evidence>
<feature type="transmembrane region" description="Helical" evidence="7">
    <location>
        <begin position="194"/>
        <end position="216"/>
    </location>
</feature>
<keyword evidence="6 7" id="KW-0472">Membrane</keyword>
<feature type="transmembrane region" description="Helical" evidence="7">
    <location>
        <begin position="24"/>
        <end position="45"/>
    </location>
</feature>
<evidence type="ECO:0000256" key="6">
    <source>
        <dbReference type="ARBA" id="ARBA00023136"/>
    </source>
</evidence>
<protein>
    <submittedName>
        <fullName evidence="9">Binding--dependent transport system inner membrane component family protein</fullName>
    </submittedName>
</protein>
<keyword evidence="3" id="KW-1003">Cell membrane</keyword>
<keyword evidence="4 7" id="KW-0812">Transmembrane</keyword>
<dbReference type="eggNOG" id="COG0395">
    <property type="taxonomic scope" value="Bacteria"/>
</dbReference>
<dbReference type="EMBL" id="CP006905">
    <property type="protein sequence ID" value="AIY82621.1"/>
    <property type="molecule type" value="Genomic_DNA"/>
</dbReference>
<dbReference type="GO" id="GO:0055085">
    <property type="term" value="P:transmembrane transport"/>
    <property type="evidence" value="ECO:0007669"/>
    <property type="project" value="InterPro"/>
</dbReference>
<evidence type="ECO:0000313" key="10">
    <source>
        <dbReference type="Proteomes" id="UP000030635"/>
    </source>
</evidence>
<evidence type="ECO:0000256" key="1">
    <source>
        <dbReference type="ARBA" id="ARBA00004651"/>
    </source>
</evidence>
<dbReference type="HOGENOM" id="CLU_016047_1_1_9"/>
<evidence type="ECO:0000256" key="4">
    <source>
        <dbReference type="ARBA" id="ARBA00022692"/>
    </source>
</evidence>
<dbReference type="STRING" id="1561.NPD11_753"/>
<feature type="transmembrane region" description="Helical" evidence="7">
    <location>
        <begin position="88"/>
        <end position="109"/>
    </location>
</feature>
<feature type="transmembrane region" description="Helical" evidence="7">
    <location>
        <begin position="252"/>
        <end position="273"/>
    </location>
</feature>
<dbReference type="Gene3D" id="1.10.3720.10">
    <property type="entry name" value="MetI-like"/>
    <property type="match status" value="1"/>
</dbReference>
<dbReference type="CDD" id="cd06261">
    <property type="entry name" value="TM_PBP2"/>
    <property type="match status" value="1"/>
</dbReference>
<feature type="domain" description="ABC transmembrane type-1" evidence="8">
    <location>
        <begin position="84"/>
        <end position="273"/>
    </location>
</feature>
<dbReference type="Proteomes" id="UP000030635">
    <property type="component" value="Chromosome"/>
</dbReference>
<keyword evidence="2 7" id="KW-0813">Transport</keyword>
<dbReference type="AlphaFoldDB" id="A0A0A7FUV1"/>
<dbReference type="PANTHER" id="PTHR43744">
    <property type="entry name" value="ABC TRANSPORTER PERMEASE PROTEIN MG189-RELATED-RELATED"/>
    <property type="match status" value="1"/>
</dbReference>
<organism evidence="9 10">
    <name type="scientific">Clostridium baratii str. Sullivan</name>
    <dbReference type="NCBI Taxonomy" id="1415775"/>
    <lineage>
        <taxon>Bacteria</taxon>
        <taxon>Bacillati</taxon>
        <taxon>Bacillota</taxon>
        <taxon>Clostridia</taxon>
        <taxon>Eubacteriales</taxon>
        <taxon>Clostridiaceae</taxon>
        <taxon>Clostridium</taxon>
    </lineage>
</organism>
<dbReference type="RefSeq" id="WP_052139540.1">
    <property type="nucleotide sequence ID" value="NZ_CP006905.1"/>
</dbReference>
<comment type="subcellular location">
    <subcellularLocation>
        <location evidence="1 7">Cell membrane</location>
        <topology evidence="1 7">Multi-pass membrane protein</topology>
    </subcellularLocation>
</comment>
<reference evidence="9 10" key="1">
    <citation type="journal article" date="2015" name="Infect. Genet. Evol.">
        <title>Genomic sequences of six botulinum neurotoxin-producing strains representing three clostridial species illustrate the mobility and diversity of botulinum neurotoxin genes.</title>
        <authorList>
            <person name="Smith T.J."/>
            <person name="Hill K.K."/>
            <person name="Xie G."/>
            <person name="Foley B.T."/>
            <person name="Williamson C.H."/>
            <person name="Foster J.T."/>
            <person name="Johnson S.L."/>
            <person name="Chertkov O."/>
            <person name="Teshima H."/>
            <person name="Gibbons H.S."/>
            <person name="Johnsky L.A."/>
            <person name="Karavis M.A."/>
            <person name="Smith L.A."/>
        </authorList>
    </citation>
    <scope>NUCLEOTIDE SEQUENCE [LARGE SCALE GENOMIC DNA]</scope>
    <source>
        <strain evidence="9">Sullivan</strain>
    </source>
</reference>
<keyword evidence="10" id="KW-1185">Reference proteome</keyword>
<dbReference type="InterPro" id="IPR000515">
    <property type="entry name" value="MetI-like"/>
</dbReference>
<dbReference type="InterPro" id="IPR035906">
    <property type="entry name" value="MetI-like_sf"/>
</dbReference>
<proteinExistence type="inferred from homology"/>
<dbReference type="GO" id="GO:0005886">
    <property type="term" value="C:plasma membrane"/>
    <property type="evidence" value="ECO:0007669"/>
    <property type="project" value="UniProtKB-SubCell"/>
</dbReference>
<keyword evidence="5 7" id="KW-1133">Transmembrane helix</keyword>
<feature type="transmembrane region" description="Helical" evidence="7">
    <location>
        <begin position="121"/>
        <end position="143"/>
    </location>
</feature>
<evidence type="ECO:0000256" key="7">
    <source>
        <dbReference type="RuleBase" id="RU363032"/>
    </source>
</evidence>